<dbReference type="AlphaFoldDB" id="A0AAN9NES0"/>
<evidence type="ECO:0000313" key="2">
    <source>
        <dbReference type="EMBL" id="KAK7371894.1"/>
    </source>
</evidence>
<sequence length="259" mass="28919">MGKGGVSEKGVDAYNHTNNGKRSNELGHHYQVSIVNEVMEEKQKKLVPGSGERRDGFVDSDKKKQICVKSVMLYWVASNKKEVKNDAILTQGHQKTSPNLAVSNCLYSFQDISVGSVRQRQYATPSHALQHIINPKPFVKQTIHSAKEHHILCNPSQLSRKEMEGKMEKNDSCITVKNIKTQMEIKKLNMDVIKNEHVPESPTSARALKKSSSERRNCLCSPTTHVGSFKCRHHRGGMSHANSGSNLSTMDSKSSLQPQ</sequence>
<dbReference type="EMBL" id="JAYMYR010000003">
    <property type="protein sequence ID" value="KAK7371894.1"/>
    <property type="molecule type" value="Genomic_DNA"/>
</dbReference>
<feature type="region of interest" description="Disordered" evidence="1">
    <location>
        <begin position="1"/>
        <end position="26"/>
    </location>
</feature>
<accession>A0AAN9NES0</accession>
<gene>
    <name evidence="2" type="ORF">VNO80_05261</name>
</gene>
<evidence type="ECO:0000313" key="3">
    <source>
        <dbReference type="Proteomes" id="UP001374584"/>
    </source>
</evidence>
<comment type="caution">
    <text evidence="2">The sequence shown here is derived from an EMBL/GenBank/DDBJ whole genome shotgun (WGS) entry which is preliminary data.</text>
</comment>
<dbReference type="Proteomes" id="UP001374584">
    <property type="component" value="Unassembled WGS sequence"/>
</dbReference>
<reference evidence="2 3" key="1">
    <citation type="submission" date="2024-01" db="EMBL/GenBank/DDBJ databases">
        <title>The genomes of 5 underutilized Papilionoideae crops provide insights into root nodulation and disease resistanc.</title>
        <authorList>
            <person name="Jiang F."/>
        </authorList>
    </citation>
    <scope>NUCLEOTIDE SEQUENCE [LARGE SCALE GENOMIC DNA]</scope>
    <source>
        <strain evidence="2">JINMINGXINNONG_FW02</strain>
        <tissue evidence="2">Leaves</tissue>
    </source>
</reference>
<organism evidence="2 3">
    <name type="scientific">Phaseolus coccineus</name>
    <name type="common">Scarlet runner bean</name>
    <name type="synonym">Phaseolus multiflorus</name>
    <dbReference type="NCBI Taxonomy" id="3886"/>
    <lineage>
        <taxon>Eukaryota</taxon>
        <taxon>Viridiplantae</taxon>
        <taxon>Streptophyta</taxon>
        <taxon>Embryophyta</taxon>
        <taxon>Tracheophyta</taxon>
        <taxon>Spermatophyta</taxon>
        <taxon>Magnoliopsida</taxon>
        <taxon>eudicotyledons</taxon>
        <taxon>Gunneridae</taxon>
        <taxon>Pentapetalae</taxon>
        <taxon>rosids</taxon>
        <taxon>fabids</taxon>
        <taxon>Fabales</taxon>
        <taxon>Fabaceae</taxon>
        <taxon>Papilionoideae</taxon>
        <taxon>50 kb inversion clade</taxon>
        <taxon>NPAAA clade</taxon>
        <taxon>indigoferoid/millettioid clade</taxon>
        <taxon>Phaseoleae</taxon>
        <taxon>Phaseolus</taxon>
    </lineage>
</organism>
<keyword evidence="3" id="KW-1185">Reference proteome</keyword>
<proteinExistence type="predicted"/>
<name>A0AAN9NES0_PHACN</name>
<evidence type="ECO:0000256" key="1">
    <source>
        <dbReference type="SAM" id="MobiDB-lite"/>
    </source>
</evidence>
<protein>
    <submittedName>
        <fullName evidence="2">Uncharacterized protein</fullName>
    </submittedName>
</protein>
<feature type="compositionally biased region" description="Polar residues" evidence="1">
    <location>
        <begin position="240"/>
        <end position="259"/>
    </location>
</feature>
<feature type="region of interest" description="Disordered" evidence="1">
    <location>
        <begin position="231"/>
        <end position="259"/>
    </location>
</feature>
<feature type="region of interest" description="Disordered" evidence="1">
    <location>
        <begin position="197"/>
        <end position="217"/>
    </location>
</feature>